<protein>
    <submittedName>
        <fullName evidence="3">Transcriptional attenuator, LytR family</fullName>
    </submittedName>
</protein>
<dbReference type="STRING" id="1121316.SAMN02745207_00576"/>
<dbReference type="EMBL" id="FQXM01000003">
    <property type="protein sequence ID" value="SHH26598.1"/>
    <property type="molecule type" value="Genomic_DNA"/>
</dbReference>
<dbReference type="Proteomes" id="UP000184447">
    <property type="component" value="Unassembled WGS sequence"/>
</dbReference>
<dbReference type="InterPro" id="IPR050922">
    <property type="entry name" value="LytR/CpsA/Psr_CW_biosynth"/>
</dbReference>
<dbReference type="Pfam" id="PF03816">
    <property type="entry name" value="LytR_cpsA_psr"/>
    <property type="match status" value="1"/>
</dbReference>
<dbReference type="InterPro" id="IPR004474">
    <property type="entry name" value="LytR_CpsA_psr"/>
</dbReference>
<proteinExistence type="inferred from homology"/>
<comment type="similarity">
    <text evidence="1">Belongs to the LytR/CpsA/Psr (LCP) family.</text>
</comment>
<sequence>MARRKKANKKNKYKARRILFVILILLVLAIAGYLGNMFSNLSKVKTVKITETKEALEVSDKAVEKSNEYDVINFAFFGIDSRESGETARSDSIMIATIDKEHNKIKLSSIMRDTYVSISGHDKDKITHAYAYGGPQLAVSTLNKNFDLNIKYFVTVDFFDMEKIIDTLGGVEIDVKKDEIDLINGYSVETSTISKTKRKLVTKSGLQVLNGMQAVSYTRIRYTAGGDFVRTERQRTVLTALLNKIASMDKAKFATIVPTLAQYVETNLGATDMLSIGIDALQAGISNIDQERFPIDGNAFDKKINGIYYLTTDLDLTTEQIHDYIYEDIKPVMDTKK</sequence>
<keyword evidence="4" id="KW-1185">Reference proteome</keyword>
<dbReference type="PANTHER" id="PTHR33392:SF6">
    <property type="entry name" value="POLYISOPRENYL-TEICHOIC ACID--PEPTIDOGLYCAN TEICHOIC ACID TRANSFERASE TAGU"/>
    <property type="match status" value="1"/>
</dbReference>
<dbReference type="PANTHER" id="PTHR33392">
    <property type="entry name" value="POLYISOPRENYL-TEICHOIC ACID--PEPTIDOGLYCAN TEICHOIC ACID TRANSFERASE TAGU"/>
    <property type="match status" value="1"/>
</dbReference>
<dbReference type="Gene3D" id="3.40.630.190">
    <property type="entry name" value="LCP protein"/>
    <property type="match status" value="1"/>
</dbReference>
<evidence type="ECO:0000259" key="2">
    <source>
        <dbReference type="Pfam" id="PF03816"/>
    </source>
</evidence>
<dbReference type="AlphaFoldDB" id="A0A1M5RKI3"/>
<organism evidence="3 4">
    <name type="scientific">Clostridium grantii DSM 8605</name>
    <dbReference type="NCBI Taxonomy" id="1121316"/>
    <lineage>
        <taxon>Bacteria</taxon>
        <taxon>Bacillati</taxon>
        <taxon>Bacillota</taxon>
        <taxon>Clostridia</taxon>
        <taxon>Eubacteriales</taxon>
        <taxon>Clostridiaceae</taxon>
        <taxon>Clostridium</taxon>
    </lineage>
</organism>
<evidence type="ECO:0000313" key="4">
    <source>
        <dbReference type="Proteomes" id="UP000184447"/>
    </source>
</evidence>
<gene>
    <name evidence="3" type="ORF">SAMN02745207_00576</name>
</gene>
<reference evidence="3 4" key="1">
    <citation type="submission" date="2016-11" db="EMBL/GenBank/DDBJ databases">
        <authorList>
            <person name="Jaros S."/>
            <person name="Januszkiewicz K."/>
            <person name="Wedrychowicz H."/>
        </authorList>
    </citation>
    <scope>NUCLEOTIDE SEQUENCE [LARGE SCALE GENOMIC DNA]</scope>
    <source>
        <strain evidence="3 4">DSM 8605</strain>
    </source>
</reference>
<evidence type="ECO:0000256" key="1">
    <source>
        <dbReference type="ARBA" id="ARBA00006068"/>
    </source>
</evidence>
<dbReference type="RefSeq" id="WP_073336817.1">
    <property type="nucleotide sequence ID" value="NZ_FQXM01000003.1"/>
</dbReference>
<dbReference type="NCBIfam" id="TIGR00350">
    <property type="entry name" value="lytR_cpsA_psr"/>
    <property type="match status" value="1"/>
</dbReference>
<name>A0A1M5RKI3_9CLOT</name>
<accession>A0A1M5RKI3</accession>
<feature type="domain" description="Cell envelope-related transcriptional attenuator" evidence="2">
    <location>
        <begin position="89"/>
        <end position="246"/>
    </location>
</feature>
<evidence type="ECO:0000313" key="3">
    <source>
        <dbReference type="EMBL" id="SHH26598.1"/>
    </source>
</evidence>
<dbReference type="OrthoDB" id="9782542at2"/>